<organism evidence="2 3">
    <name type="scientific">Mucilaginibacter antarcticus</name>
    <dbReference type="NCBI Taxonomy" id="1855725"/>
    <lineage>
        <taxon>Bacteria</taxon>
        <taxon>Pseudomonadati</taxon>
        <taxon>Bacteroidota</taxon>
        <taxon>Sphingobacteriia</taxon>
        <taxon>Sphingobacteriales</taxon>
        <taxon>Sphingobacteriaceae</taxon>
        <taxon>Mucilaginibacter</taxon>
    </lineage>
</organism>
<dbReference type="PROSITE" id="PS51257">
    <property type="entry name" value="PROKAR_LIPOPROTEIN"/>
    <property type="match status" value="1"/>
</dbReference>
<dbReference type="Gene3D" id="2.60.120.430">
    <property type="entry name" value="Galactose-binding lectin"/>
    <property type="match status" value="1"/>
</dbReference>
<dbReference type="InterPro" id="IPR008979">
    <property type="entry name" value="Galactose-bd-like_sf"/>
</dbReference>
<sequence>MTNLKIYPFITLVLLSASCAVKKPDATHQQANGIQERSHLKSTLVWDSKSATGGEGWTGKGETNSSIKLDEPDADGKRIIHYHNKTKNYLYSFFGWKWAGPQSKSVNLSEYDAVSFDIKVTGPQKPKQMFFTVTELNPAPIPLSRYDSSFADGAWHRISIPVKDMVWRGSSSMTDRTSVTGFDFMTFVWDPADYDIQLDHFTFDKGTIMPNPWLSQYIPLLKPQLIPGRVECAYYNAGGEGVGYHDTDPVNILSGILNQGKDHQRPDASSYFWDFRKDEGVDISYTKDFADFAHSNLFNPPVNQLYIGGASNGEWVKYNVNVQKAGTYKIIALYGNGVGTLKFSVNNEPKAEGKFPVSTGSAHGWARGEIGTITFTETGDQVITMYYDTGNNLAYLEFIKN</sequence>
<proteinExistence type="predicted"/>
<dbReference type="Proteomes" id="UP001597601">
    <property type="component" value="Unassembled WGS sequence"/>
</dbReference>
<dbReference type="InterPro" id="IPR005084">
    <property type="entry name" value="CBM6"/>
</dbReference>
<keyword evidence="3" id="KW-1185">Reference proteome</keyword>
<name>A0ABW5XN06_9SPHI</name>
<dbReference type="SUPFAM" id="SSF49785">
    <property type="entry name" value="Galactose-binding domain-like"/>
    <property type="match status" value="1"/>
</dbReference>
<evidence type="ECO:0000259" key="1">
    <source>
        <dbReference type="PROSITE" id="PS51175"/>
    </source>
</evidence>
<dbReference type="RefSeq" id="WP_377123638.1">
    <property type="nucleotide sequence ID" value="NZ_JBHUHN010000001.1"/>
</dbReference>
<dbReference type="EMBL" id="JBHUON010000003">
    <property type="protein sequence ID" value="MFD2863774.1"/>
    <property type="molecule type" value="Genomic_DNA"/>
</dbReference>
<dbReference type="Gene3D" id="2.60.120.260">
    <property type="entry name" value="Galactose-binding domain-like"/>
    <property type="match status" value="1"/>
</dbReference>
<evidence type="ECO:0000313" key="2">
    <source>
        <dbReference type="EMBL" id="MFD2863774.1"/>
    </source>
</evidence>
<accession>A0ABW5XN06</accession>
<gene>
    <name evidence="2" type="ORF">ACFSYC_03650</name>
</gene>
<dbReference type="PROSITE" id="PS51175">
    <property type="entry name" value="CBM6"/>
    <property type="match status" value="1"/>
</dbReference>
<feature type="domain" description="CBM6" evidence="1">
    <location>
        <begin position="276"/>
        <end position="399"/>
    </location>
</feature>
<dbReference type="CDD" id="cd04080">
    <property type="entry name" value="CBM6_cellulase-like"/>
    <property type="match status" value="1"/>
</dbReference>
<comment type="caution">
    <text evidence="2">The sequence shown here is derived from an EMBL/GenBank/DDBJ whole genome shotgun (WGS) entry which is preliminary data.</text>
</comment>
<evidence type="ECO:0000313" key="3">
    <source>
        <dbReference type="Proteomes" id="UP001597601"/>
    </source>
</evidence>
<reference evidence="3" key="1">
    <citation type="journal article" date="2019" name="Int. J. Syst. Evol. Microbiol.">
        <title>The Global Catalogue of Microorganisms (GCM) 10K type strain sequencing project: providing services to taxonomists for standard genome sequencing and annotation.</title>
        <authorList>
            <consortium name="The Broad Institute Genomics Platform"/>
            <consortium name="The Broad Institute Genome Sequencing Center for Infectious Disease"/>
            <person name="Wu L."/>
            <person name="Ma J."/>
        </authorList>
    </citation>
    <scope>NUCLEOTIDE SEQUENCE [LARGE SCALE GENOMIC DNA]</scope>
    <source>
        <strain evidence="3">KCTC 52232</strain>
    </source>
</reference>
<protein>
    <recommendedName>
        <fullName evidence="1">CBM6 domain-containing protein</fullName>
    </recommendedName>
</protein>